<dbReference type="EMBL" id="CP093351">
    <property type="protein sequence ID" value="WOH13896.1"/>
    <property type="molecule type" value="Genomic_DNA"/>
</dbReference>
<keyword evidence="4" id="KW-1185">Reference proteome</keyword>
<feature type="compositionally biased region" description="Acidic residues" evidence="1">
    <location>
        <begin position="116"/>
        <end position="138"/>
    </location>
</feature>
<evidence type="ECO:0000313" key="2">
    <source>
        <dbReference type="EMBL" id="KZM81456.1"/>
    </source>
</evidence>
<dbReference type="EMBL" id="LNRQ01000009">
    <property type="protein sequence ID" value="KZM81456.1"/>
    <property type="molecule type" value="Genomic_DNA"/>
</dbReference>
<feature type="region of interest" description="Disordered" evidence="1">
    <location>
        <begin position="114"/>
        <end position="147"/>
    </location>
</feature>
<reference evidence="2" key="1">
    <citation type="journal article" date="2016" name="Nat. Genet.">
        <title>A high-quality carrot genome assembly provides new insights into carotenoid accumulation and asterid genome evolution.</title>
        <authorList>
            <person name="Iorizzo M."/>
            <person name="Ellison S."/>
            <person name="Senalik D."/>
            <person name="Zeng P."/>
            <person name="Satapoomin P."/>
            <person name="Huang J."/>
            <person name="Bowman M."/>
            <person name="Iovene M."/>
            <person name="Sanseverino W."/>
            <person name="Cavagnaro P."/>
            <person name="Yildiz M."/>
            <person name="Macko-Podgorni A."/>
            <person name="Moranska E."/>
            <person name="Grzebelus E."/>
            <person name="Grzebelus D."/>
            <person name="Ashrafi H."/>
            <person name="Zheng Z."/>
            <person name="Cheng S."/>
            <person name="Spooner D."/>
            <person name="Van Deynze A."/>
            <person name="Simon P."/>
        </authorList>
    </citation>
    <scope>NUCLEOTIDE SEQUENCE [LARGE SCALE GENOMIC DNA]</scope>
    <source>
        <tissue evidence="2">Leaf</tissue>
    </source>
</reference>
<gene>
    <name evidence="2" type="ORF">DCAR_029069</name>
    <name evidence="3" type="ORF">DCAR_0933409</name>
</gene>
<dbReference type="Proteomes" id="UP000077755">
    <property type="component" value="Chromosome 9"/>
</dbReference>
<sequence>MHQSYPYFRINLYPSSLYGGSLSRNAGKSAVLSDDEGQNEYENEGFIVDDENKELVVTVMRKCKRKGGGIKAHRDHHSGLSGGNEFDRSGRDLFQHSLFGDDEVVATELEHIAGEEQLEEDNELGDEDDLGNFIAEEDLDKHGAPMR</sequence>
<dbReference type="AlphaFoldDB" id="A0A175YCW6"/>
<dbReference type="Gramene" id="KZM81456">
    <property type="protein sequence ID" value="KZM81456"/>
    <property type="gene ID" value="DCAR_029069"/>
</dbReference>
<protein>
    <submittedName>
        <fullName evidence="2">Uncharacterized protein</fullName>
    </submittedName>
</protein>
<evidence type="ECO:0000313" key="4">
    <source>
        <dbReference type="Proteomes" id="UP000077755"/>
    </source>
</evidence>
<name>A0A175YCW6_DAUCS</name>
<organism evidence="2">
    <name type="scientific">Daucus carota subsp. sativus</name>
    <name type="common">Carrot</name>
    <dbReference type="NCBI Taxonomy" id="79200"/>
    <lineage>
        <taxon>Eukaryota</taxon>
        <taxon>Viridiplantae</taxon>
        <taxon>Streptophyta</taxon>
        <taxon>Embryophyta</taxon>
        <taxon>Tracheophyta</taxon>
        <taxon>Spermatophyta</taxon>
        <taxon>Magnoliopsida</taxon>
        <taxon>eudicotyledons</taxon>
        <taxon>Gunneridae</taxon>
        <taxon>Pentapetalae</taxon>
        <taxon>asterids</taxon>
        <taxon>campanulids</taxon>
        <taxon>Apiales</taxon>
        <taxon>Apiaceae</taxon>
        <taxon>Apioideae</taxon>
        <taxon>Scandiceae</taxon>
        <taxon>Daucinae</taxon>
        <taxon>Daucus</taxon>
        <taxon>Daucus sect. Daucus</taxon>
    </lineage>
</organism>
<accession>A0A175YCW6</accession>
<evidence type="ECO:0000256" key="1">
    <source>
        <dbReference type="SAM" id="MobiDB-lite"/>
    </source>
</evidence>
<reference evidence="3" key="2">
    <citation type="submission" date="2022-03" db="EMBL/GenBank/DDBJ databases">
        <title>Draft title - Genomic analysis of global carrot germplasm unveils the trajectory of domestication and the origin of high carotenoid orange carrot.</title>
        <authorList>
            <person name="Iorizzo M."/>
            <person name="Ellison S."/>
            <person name="Senalik D."/>
            <person name="Macko-Podgorni A."/>
            <person name="Grzebelus D."/>
            <person name="Bostan H."/>
            <person name="Rolling W."/>
            <person name="Curaba J."/>
            <person name="Simon P."/>
        </authorList>
    </citation>
    <scope>NUCLEOTIDE SEQUENCE</scope>
    <source>
        <tissue evidence="3">Leaf</tissue>
    </source>
</reference>
<evidence type="ECO:0000313" key="3">
    <source>
        <dbReference type="EMBL" id="WOH13896.1"/>
    </source>
</evidence>
<proteinExistence type="predicted"/>